<feature type="compositionally biased region" description="Gly residues" evidence="2">
    <location>
        <begin position="373"/>
        <end position="386"/>
    </location>
</feature>
<evidence type="ECO:0000256" key="1">
    <source>
        <dbReference type="ARBA" id="ARBA00022946"/>
    </source>
</evidence>
<keyword evidence="1" id="KW-0809">Transit peptide</keyword>
<feature type="compositionally biased region" description="Polar residues" evidence="2">
    <location>
        <begin position="321"/>
        <end position="340"/>
    </location>
</feature>
<sequence length="457" mass="50529">MTTSLYRLRRAMTLSSSILNRRLRPLSSFASPVLRNPSLPAAPSSARTFSFRPSAALSDRKTFDDGGKISPDEILFEGCDYNHWLITIDFPKDPKPTAEEMVETYVQTAAKVFGSVEEAKKRIYACSTTTYNGFQAIMDEETSEKFRGLPGVVFILPDSYIDPVNKEYGGDKYENGVITPRPPPVQYGRQGRYGDRNRNNDRPRYDRPRDSMQQGNPPQDGRGYAQEGGRDFGAGRRDGYQGNNFAPGNFPPQERRNLPQGQGGNFSPPEQRNFPQGQEGNFPSQEHRNFPQGQRGNFIPQEQRNFPQGQGGNFPPQGQGSFTQAQGGNFPPQEQRNFVQGQGGNFPPQEQRNFVQGQGGNFPPQEQRNFAQGQGGDYRSGPGGYRQGPAPSYGGDFRQSSAPGFSGEYKQGPGTDYNSDNRQGTGLGYAGDSRQGQGFGEERSSAGPVEGQWQAKY</sequence>
<feature type="compositionally biased region" description="Polar residues" evidence="2">
    <location>
        <begin position="291"/>
        <end position="304"/>
    </location>
</feature>
<dbReference type="InterPro" id="IPR037045">
    <property type="entry name" value="S8pro/Inhibitor_I9_sf"/>
</dbReference>
<feature type="compositionally biased region" description="Basic and acidic residues" evidence="2">
    <location>
        <begin position="228"/>
        <end position="239"/>
    </location>
</feature>
<name>A0AAX6ET90_IRIPA</name>
<dbReference type="GO" id="GO:0016554">
    <property type="term" value="P:cytidine to uridine editing"/>
    <property type="evidence" value="ECO:0007669"/>
    <property type="project" value="InterPro"/>
</dbReference>
<keyword evidence="5" id="KW-1185">Reference proteome</keyword>
<feature type="region of interest" description="Disordered" evidence="2">
    <location>
        <begin position="167"/>
        <end position="457"/>
    </location>
</feature>
<dbReference type="AlphaFoldDB" id="A0AAX6ET90"/>
<comment type="caution">
    <text evidence="4">The sequence shown here is derived from an EMBL/GenBank/DDBJ whole genome shotgun (WGS) entry which is preliminary data.</text>
</comment>
<proteinExistence type="predicted"/>
<dbReference type="PANTHER" id="PTHR31346">
    <property type="entry name" value="MULTIPLE ORGANELLAR RNA EDITING FACTOR 2, CHLOROPLASTIC-RELATED-RELATED"/>
    <property type="match status" value="1"/>
</dbReference>
<dbReference type="Gene3D" id="3.30.70.80">
    <property type="entry name" value="Peptidase S8 propeptide/proteinase inhibitor I9"/>
    <property type="match status" value="1"/>
</dbReference>
<feature type="compositionally biased region" description="Basic and acidic residues" evidence="2">
    <location>
        <begin position="192"/>
        <end position="210"/>
    </location>
</feature>
<organism evidence="4 5">
    <name type="scientific">Iris pallida</name>
    <name type="common">Sweet iris</name>
    <dbReference type="NCBI Taxonomy" id="29817"/>
    <lineage>
        <taxon>Eukaryota</taxon>
        <taxon>Viridiplantae</taxon>
        <taxon>Streptophyta</taxon>
        <taxon>Embryophyta</taxon>
        <taxon>Tracheophyta</taxon>
        <taxon>Spermatophyta</taxon>
        <taxon>Magnoliopsida</taxon>
        <taxon>Liliopsida</taxon>
        <taxon>Asparagales</taxon>
        <taxon>Iridaceae</taxon>
        <taxon>Iridoideae</taxon>
        <taxon>Irideae</taxon>
        <taxon>Iris</taxon>
    </lineage>
</organism>
<feature type="compositionally biased region" description="Low complexity" evidence="2">
    <location>
        <begin position="305"/>
        <end position="320"/>
    </location>
</feature>
<dbReference type="InterPro" id="IPR039206">
    <property type="entry name" value="MORF/ORRM1/DAG-like"/>
</dbReference>
<dbReference type="EMBL" id="JANAVB010034019">
    <property type="protein sequence ID" value="KAJ6807284.1"/>
    <property type="molecule type" value="Genomic_DNA"/>
</dbReference>
<evidence type="ECO:0000259" key="3">
    <source>
        <dbReference type="Pfam" id="PF21864"/>
    </source>
</evidence>
<dbReference type="GO" id="GO:0080156">
    <property type="term" value="P:mitochondrial mRNA modification"/>
    <property type="evidence" value="ECO:0007669"/>
    <property type="project" value="TreeGrafter"/>
</dbReference>
<evidence type="ECO:0000313" key="5">
    <source>
        <dbReference type="Proteomes" id="UP001140949"/>
    </source>
</evidence>
<dbReference type="Proteomes" id="UP001140949">
    <property type="component" value="Unassembled WGS sequence"/>
</dbReference>
<gene>
    <name evidence="4" type="ORF">M6B38_172695</name>
</gene>
<accession>A0AAX6ET90</accession>
<protein>
    <submittedName>
        <fullName evidence="4">Multiple organellar RNA editing factor 1, mitochondrial-like</fullName>
    </submittedName>
</protein>
<feature type="compositionally biased region" description="Polar residues" evidence="2">
    <location>
        <begin position="268"/>
        <end position="284"/>
    </location>
</feature>
<feature type="domain" description="MORF/ORRM1/DAG-like MORF" evidence="3">
    <location>
        <begin position="81"/>
        <end position="173"/>
    </location>
</feature>
<dbReference type="GO" id="GO:0005739">
    <property type="term" value="C:mitochondrion"/>
    <property type="evidence" value="ECO:0007669"/>
    <property type="project" value="TreeGrafter"/>
</dbReference>
<dbReference type="PANTHER" id="PTHR31346:SF5">
    <property type="entry name" value="MULTIPLE ORGANELLAR RNA EDITING FACTOR 1, MITOCHONDRIAL"/>
    <property type="match status" value="1"/>
</dbReference>
<evidence type="ECO:0000313" key="4">
    <source>
        <dbReference type="EMBL" id="KAJ6807284.1"/>
    </source>
</evidence>
<reference evidence="4" key="1">
    <citation type="journal article" date="2023" name="GigaByte">
        <title>Genome assembly of the bearded iris, Iris pallida Lam.</title>
        <authorList>
            <person name="Bruccoleri R.E."/>
            <person name="Oakeley E.J."/>
            <person name="Faust A.M.E."/>
            <person name="Altorfer M."/>
            <person name="Dessus-Babus S."/>
            <person name="Burckhardt D."/>
            <person name="Oertli M."/>
            <person name="Naumann U."/>
            <person name="Petersen F."/>
            <person name="Wong J."/>
        </authorList>
    </citation>
    <scope>NUCLEOTIDE SEQUENCE</scope>
    <source>
        <strain evidence="4">GSM-AAB239-AS_SAM_17_03QT</strain>
    </source>
</reference>
<dbReference type="InterPro" id="IPR054059">
    <property type="entry name" value="MORF/ORRM1/DAG-like_MORF"/>
</dbReference>
<evidence type="ECO:0000256" key="2">
    <source>
        <dbReference type="SAM" id="MobiDB-lite"/>
    </source>
</evidence>
<dbReference type="Pfam" id="PF21864">
    <property type="entry name" value="MORF_dom"/>
    <property type="match status" value="1"/>
</dbReference>
<reference evidence="4" key="2">
    <citation type="submission" date="2023-04" db="EMBL/GenBank/DDBJ databases">
        <authorList>
            <person name="Bruccoleri R.E."/>
            <person name="Oakeley E.J."/>
            <person name="Faust A.-M."/>
            <person name="Dessus-Babus S."/>
            <person name="Altorfer M."/>
            <person name="Burckhardt D."/>
            <person name="Oertli M."/>
            <person name="Naumann U."/>
            <person name="Petersen F."/>
            <person name="Wong J."/>
        </authorList>
    </citation>
    <scope>NUCLEOTIDE SEQUENCE</scope>
    <source>
        <strain evidence="4">GSM-AAB239-AS_SAM_17_03QT</strain>
        <tissue evidence="4">Leaf</tissue>
    </source>
</reference>